<dbReference type="PRINTS" id="PR00397">
    <property type="entry name" value="SIROHAEM"/>
</dbReference>
<protein>
    <submittedName>
        <fullName evidence="10">Ferredoxin--nitrite reductase</fullName>
        <ecNumber evidence="10">1.7.7.1</ecNumber>
    </submittedName>
</protein>
<evidence type="ECO:0000259" key="9">
    <source>
        <dbReference type="Pfam" id="PF03460"/>
    </source>
</evidence>
<dbReference type="GO" id="GO:0048307">
    <property type="term" value="F:ferredoxin-nitrite reductase activity"/>
    <property type="evidence" value="ECO:0007669"/>
    <property type="project" value="UniProtKB-EC"/>
</dbReference>
<reference evidence="10 11" key="1">
    <citation type="submission" date="2019-11" db="EMBL/GenBank/DDBJ databases">
        <title>Isolation of a new High Light Tolerant Cyanobacteria.</title>
        <authorList>
            <person name="Dobson Z."/>
            <person name="Vaughn N."/>
            <person name="Vaughn M."/>
            <person name="Fromme P."/>
            <person name="Mazor Y."/>
        </authorList>
    </citation>
    <scope>NUCLEOTIDE SEQUENCE [LARGE SCALE GENOMIC DNA]</scope>
    <source>
        <strain evidence="10 11">0216</strain>
    </source>
</reference>
<proteinExistence type="inferred from homology"/>
<accession>A0A844GM26</accession>
<dbReference type="InterPro" id="IPR051329">
    <property type="entry name" value="NIR_SIR_4Fe-4S"/>
</dbReference>
<evidence type="ECO:0000313" key="10">
    <source>
        <dbReference type="EMBL" id="MTF37634.1"/>
    </source>
</evidence>
<organism evidence="10 11">
    <name type="scientific">Cyanobacterium aponinum 0216</name>
    <dbReference type="NCBI Taxonomy" id="2676140"/>
    <lineage>
        <taxon>Bacteria</taxon>
        <taxon>Bacillati</taxon>
        <taxon>Cyanobacteriota</taxon>
        <taxon>Cyanophyceae</taxon>
        <taxon>Oscillatoriophycideae</taxon>
        <taxon>Chroococcales</taxon>
        <taxon>Geminocystaceae</taxon>
        <taxon>Cyanobacterium</taxon>
    </lineage>
</organism>
<keyword evidence="5 10" id="KW-0560">Oxidoreductase</keyword>
<dbReference type="EMBL" id="WMIA01000001">
    <property type="protein sequence ID" value="MTF37634.1"/>
    <property type="molecule type" value="Genomic_DNA"/>
</dbReference>
<evidence type="ECO:0000256" key="6">
    <source>
        <dbReference type="ARBA" id="ARBA00023004"/>
    </source>
</evidence>
<dbReference type="Pfam" id="PF03460">
    <property type="entry name" value="NIR_SIR_ferr"/>
    <property type="match status" value="2"/>
</dbReference>
<dbReference type="Gene3D" id="3.30.413.10">
    <property type="entry name" value="Sulfite Reductase Hemoprotein, domain 1"/>
    <property type="match status" value="2"/>
</dbReference>
<dbReference type="AlphaFoldDB" id="A0A844GM26"/>
<keyword evidence="7" id="KW-0411">Iron-sulfur</keyword>
<dbReference type="InterPro" id="IPR005117">
    <property type="entry name" value="NiRdtase/SiRdtase_haem-b_fer"/>
</dbReference>
<evidence type="ECO:0000256" key="1">
    <source>
        <dbReference type="ARBA" id="ARBA00010429"/>
    </source>
</evidence>
<evidence type="ECO:0000313" key="11">
    <source>
        <dbReference type="Proteomes" id="UP000437131"/>
    </source>
</evidence>
<dbReference type="GO" id="GO:0020037">
    <property type="term" value="F:heme binding"/>
    <property type="evidence" value="ECO:0007669"/>
    <property type="project" value="InterPro"/>
</dbReference>
<dbReference type="EC" id="1.7.7.1" evidence="10"/>
<evidence type="ECO:0000259" key="8">
    <source>
        <dbReference type="Pfam" id="PF01077"/>
    </source>
</evidence>
<dbReference type="PANTHER" id="PTHR32439:SF0">
    <property type="entry name" value="FERREDOXIN--NITRITE REDUCTASE, CHLOROPLASTIC"/>
    <property type="match status" value="1"/>
</dbReference>
<dbReference type="InterPro" id="IPR045854">
    <property type="entry name" value="NO2/SO3_Rdtase_4Fe4S_sf"/>
</dbReference>
<comment type="similarity">
    <text evidence="1">Belongs to the nitrite and sulfite reductase 4Fe-4S domain family.</text>
</comment>
<feature type="domain" description="Nitrite/sulphite reductase 4Fe-4S" evidence="8">
    <location>
        <begin position="138"/>
        <end position="301"/>
    </location>
</feature>
<dbReference type="PANTHER" id="PTHR32439">
    <property type="entry name" value="FERREDOXIN--NITRITE REDUCTASE, CHLOROPLASTIC"/>
    <property type="match status" value="1"/>
</dbReference>
<gene>
    <name evidence="10" type="ORF">GGC33_01635</name>
</gene>
<keyword evidence="4" id="KW-0479">Metal-binding</keyword>
<evidence type="ECO:0000256" key="3">
    <source>
        <dbReference type="ARBA" id="ARBA00022617"/>
    </source>
</evidence>
<dbReference type="InterPro" id="IPR006066">
    <property type="entry name" value="NO2/SO3_Rdtase_FeS/sirohaem_BS"/>
</dbReference>
<dbReference type="Proteomes" id="UP000437131">
    <property type="component" value="Unassembled WGS sequence"/>
</dbReference>
<comment type="caution">
    <text evidence="10">The sequence shown here is derived from an EMBL/GenBank/DDBJ whole genome shotgun (WGS) entry which is preliminary data.</text>
</comment>
<keyword evidence="3" id="KW-0349">Heme</keyword>
<dbReference type="GO" id="GO:0051539">
    <property type="term" value="F:4 iron, 4 sulfur cluster binding"/>
    <property type="evidence" value="ECO:0007669"/>
    <property type="project" value="UniProtKB-KW"/>
</dbReference>
<dbReference type="Gene3D" id="3.90.480.20">
    <property type="match status" value="1"/>
</dbReference>
<feature type="domain" description="Nitrite/Sulfite reductase ferredoxin-like" evidence="9">
    <location>
        <begin position="67"/>
        <end position="129"/>
    </location>
</feature>
<feature type="domain" description="Nitrite/sulphite reductase 4Fe-4S" evidence="8">
    <location>
        <begin position="400"/>
        <end position="510"/>
    </location>
</feature>
<keyword evidence="2" id="KW-0004">4Fe-4S</keyword>
<dbReference type="InterPro" id="IPR036136">
    <property type="entry name" value="Nit/Sulf_reduc_fer-like_dom_sf"/>
</dbReference>
<feature type="domain" description="Nitrite/Sulfite reductase ferredoxin-like" evidence="9">
    <location>
        <begin position="323"/>
        <end position="385"/>
    </location>
</feature>
<dbReference type="RefSeq" id="WP_099436562.1">
    <property type="nucleotide sequence ID" value="NZ_WMIA01000001.1"/>
</dbReference>
<dbReference type="GO" id="GO:0046872">
    <property type="term" value="F:metal ion binding"/>
    <property type="evidence" value="ECO:0007669"/>
    <property type="project" value="UniProtKB-KW"/>
</dbReference>
<evidence type="ECO:0000256" key="7">
    <source>
        <dbReference type="ARBA" id="ARBA00023014"/>
    </source>
</evidence>
<dbReference type="NCBIfam" id="NF007125">
    <property type="entry name" value="PRK09566.1"/>
    <property type="match status" value="1"/>
</dbReference>
<evidence type="ECO:0000256" key="5">
    <source>
        <dbReference type="ARBA" id="ARBA00023002"/>
    </source>
</evidence>
<sequence length="519" mass="57907">MVVAVNTTTTKKVKLNKIEKVKEAKHGLDVKEEIEKFAQMGWEAMDEDDLIVRLKWLGIFFRPVTPGKFMLRLRTPNGILNSQQLRTFAEIIERYGEDGKADITTRQNIQLRGVHLQDIPDIFRKLEAVGMTSIQSGMDNVRNLTGSPVAGIDPHELIDTRELNQKLQDLITNHGQGSYEFSSLPRKLNIAIEGSKDNSIHAELNDIAFLPAYKDGELGFNVVVGGYLSAQRCAESIPMDVWVRPNEEVLKLCAAILSVYSECALEEGLRENRAKARLMWLIDKWGMNRFRIEVEKKLGQSLQFAAPKDEITLEKRDHLGVNPQKQEGYSYIGIHIPVGHLDAEGLFEIARLADVYGNGEIRATVEQNFIIPFVANDRVEAFLAEPILERYRVNPSPLSRSVISCTGARYCNFALVETKQRAVKLATELDNELNIPSKVRIHWTGCPNSCGQAQAGDIGLMGTKAKKDGQVVEGVNLFMGGKVGKDAHLGSLKQKSIPCDDLKSVLKEILINEFGATVK</sequence>
<evidence type="ECO:0000256" key="2">
    <source>
        <dbReference type="ARBA" id="ARBA00022485"/>
    </source>
</evidence>
<evidence type="ECO:0000256" key="4">
    <source>
        <dbReference type="ARBA" id="ARBA00022723"/>
    </source>
</evidence>
<dbReference type="InterPro" id="IPR006067">
    <property type="entry name" value="NO2/SO3_Rdtase_4Fe4S_dom"/>
</dbReference>
<dbReference type="SUPFAM" id="SSF56014">
    <property type="entry name" value="Nitrite and sulphite reductase 4Fe-4S domain-like"/>
    <property type="match status" value="2"/>
</dbReference>
<keyword evidence="6" id="KW-0408">Iron</keyword>
<dbReference type="Pfam" id="PF01077">
    <property type="entry name" value="NIR_SIR"/>
    <property type="match status" value="2"/>
</dbReference>
<dbReference type="PROSITE" id="PS00365">
    <property type="entry name" value="NIR_SIR"/>
    <property type="match status" value="1"/>
</dbReference>
<name>A0A844GM26_9CHRO</name>
<dbReference type="SUPFAM" id="SSF55124">
    <property type="entry name" value="Nitrite/Sulfite reductase N-terminal domain-like"/>
    <property type="match status" value="2"/>
</dbReference>